<keyword evidence="9" id="KW-0479">Metal-binding</keyword>
<keyword evidence="11" id="KW-0862">Zinc</keyword>
<dbReference type="PANTHER" id="PTHR13857">
    <property type="entry name" value="MRNA EDITING ENZYME"/>
    <property type="match status" value="1"/>
</dbReference>
<proteinExistence type="inferred from homology"/>
<dbReference type="InterPro" id="IPR016193">
    <property type="entry name" value="Cytidine_deaminase-like"/>
</dbReference>
<evidence type="ECO:0000313" key="20">
    <source>
        <dbReference type="Proteomes" id="UP000694410"/>
    </source>
</evidence>
<comment type="subcellular location">
    <subcellularLocation>
        <location evidence="3">Cytoplasm</location>
    </subcellularLocation>
    <subcellularLocation>
        <location evidence="2">Nucleus</location>
    </subcellularLocation>
</comment>
<organism evidence="19 20">
    <name type="scientific">Cyanistes caeruleus</name>
    <name type="common">Eurasian blue tit</name>
    <name type="synonym">Parus caeruleus</name>
    <dbReference type="NCBI Taxonomy" id="156563"/>
    <lineage>
        <taxon>Eukaryota</taxon>
        <taxon>Metazoa</taxon>
        <taxon>Chordata</taxon>
        <taxon>Craniata</taxon>
        <taxon>Vertebrata</taxon>
        <taxon>Euteleostomi</taxon>
        <taxon>Archelosauria</taxon>
        <taxon>Archosauria</taxon>
        <taxon>Dinosauria</taxon>
        <taxon>Saurischia</taxon>
        <taxon>Theropoda</taxon>
        <taxon>Coelurosauria</taxon>
        <taxon>Aves</taxon>
        <taxon>Neognathae</taxon>
        <taxon>Neoaves</taxon>
        <taxon>Telluraves</taxon>
        <taxon>Australaves</taxon>
        <taxon>Passeriformes</taxon>
        <taxon>Paridae</taxon>
        <taxon>Cyanistes</taxon>
    </lineage>
</organism>
<comment type="function">
    <text evidence="14">Cytidine deaminase catalyzing the cytidine to uridine postranscriptional editing of a variety of mRNAs. Form complexes with cofactors that confer differential editing activity and selectivity. Responsible for the postranscriptional editing of a CAA codon for Gln to a UAA codon for stop in the apolipoprotein B mRNA. Also involved in CGA (Arg) to UGA (Stop) editing in the NF1 mRNA. May also play a role in the epigenetic regulation of gene expression by participating in DNA demethylation.</text>
</comment>
<dbReference type="GO" id="GO:0004126">
    <property type="term" value="F:cytidine deaminase activity"/>
    <property type="evidence" value="ECO:0007669"/>
    <property type="project" value="TreeGrafter"/>
</dbReference>
<reference evidence="19" key="2">
    <citation type="submission" date="2025-09" db="UniProtKB">
        <authorList>
            <consortium name="Ensembl"/>
        </authorList>
    </citation>
    <scope>IDENTIFICATION</scope>
</reference>
<keyword evidence="8" id="KW-0507">mRNA processing</keyword>
<keyword evidence="12" id="KW-0539">Nucleus</keyword>
<evidence type="ECO:0000256" key="4">
    <source>
        <dbReference type="ARBA" id="ARBA00006576"/>
    </source>
</evidence>
<evidence type="ECO:0000259" key="18">
    <source>
        <dbReference type="PROSITE" id="PS51747"/>
    </source>
</evidence>
<dbReference type="Ensembl" id="ENSCCET00000017939.1">
    <property type="protein sequence ID" value="ENSCCEP00000011479.1"/>
    <property type="gene ID" value="ENSCCEG00000011209.1"/>
</dbReference>
<dbReference type="SUPFAM" id="SSF53927">
    <property type="entry name" value="Cytidine deaminase-like"/>
    <property type="match status" value="1"/>
</dbReference>
<sequence length="197" mass="23667">MWMMQPGDFKRNYSPTRNGGAVYLLYEIRWRNGSIWRNWCSYNHERHAEVNFLENPFNGRPQAPCSITWFLSTSPCGNCSERILEFLRSHPRVTLEIYAAKLFRHLDVRNRQGLRNLMMNGVPIRIMDLGDYSYCWRNFVAYQPGEEYYESQNVAEHHIYFFLNNIELFHIFLVSRHLKKTPRLKINAKNPRKRRFG</sequence>
<evidence type="ECO:0000256" key="15">
    <source>
        <dbReference type="ARBA" id="ARBA00046509"/>
    </source>
</evidence>
<dbReference type="PANTHER" id="PTHR13857:SF26">
    <property type="entry name" value="C-U-EDITING ENZYME APOBEC-1"/>
    <property type="match status" value="1"/>
</dbReference>
<evidence type="ECO:0000256" key="1">
    <source>
        <dbReference type="ARBA" id="ARBA00001947"/>
    </source>
</evidence>
<accession>A0A8C0UMX5</accession>
<keyword evidence="7" id="KW-0963">Cytoplasm</keyword>
<keyword evidence="10" id="KW-0378">Hydrolase</keyword>
<dbReference type="GO" id="GO:0006397">
    <property type="term" value="P:mRNA processing"/>
    <property type="evidence" value="ECO:0007669"/>
    <property type="project" value="UniProtKB-KW"/>
</dbReference>
<reference evidence="19" key="1">
    <citation type="submission" date="2025-08" db="UniProtKB">
        <authorList>
            <consortium name="Ensembl"/>
        </authorList>
    </citation>
    <scope>IDENTIFICATION</scope>
</reference>
<dbReference type="GO" id="GO:0003723">
    <property type="term" value="F:RNA binding"/>
    <property type="evidence" value="ECO:0007669"/>
    <property type="project" value="TreeGrafter"/>
</dbReference>
<evidence type="ECO:0000256" key="13">
    <source>
        <dbReference type="ARBA" id="ARBA00031639"/>
    </source>
</evidence>
<evidence type="ECO:0000256" key="7">
    <source>
        <dbReference type="ARBA" id="ARBA00022490"/>
    </source>
</evidence>
<dbReference type="InterPro" id="IPR016192">
    <property type="entry name" value="APOBEC/CMP_deaminase_Zn-bd"/>
</dbReference>
<evidence type="ECO:0000256" key="2">
    <source>
        <dbReference type="ARBA" id="ARBA00004123"/>
    </source>
</evidence>
<dbReference type="AlphaFoldDB" id="A0A8C0UMX5"/>
<dbReference type="CDD" id="cd01283">
    <property type="entry name" value="cytidine_deaminase"/>
    <property type="match status" value="1"/>
</dbReference>
<comment type="similarity">
    <text evidence="4">Belongs to the cytidine and deoxycytidylate deaminase family.</text>
</comment>
<keyword evidence="20" id="KW-1185">Reference proteome</keyword>
<dbReference type="InterPro" id="IPR002125">
    <property type="entry name" value="CMP_dCMP_dom"/>
</dbReference>
<evidence type="ECO:0000256" key="5">
    <source>
        <dbReference type="ARBA" id="ARBA00012742"/>
    </source>
</evidence>
<dbReference type="Gene3D" id="3.40.140.10">
    <property type="entry name" value="Cytidine Deaminase, domain 2"/>
    <property type="match status" value="1"/>
</dbReference>
<evidence type="ECO:0000256" key="9">
    <source>
        <dbReference type="ARBA" id="ARBA00022723"/>
    </source>
</evidence>
<dbReference type="PROSITE" id="PS51747">
    <property type="entry name" value="CYT_DCMP_DEAMINASES_2"/>
    <property type="match status" value="1"/>
</dbReference>
<gene>
    <name evidence="19" type="primary">LOC111925855</name>
</gene>
<dbReference type="Pfam" id="PF18774">
    <property type="entry name" value="APOBEC4_like"/>
    <property type="match status" value="1"/>
</dbReference>
<dbReference type="GO" id="GO:0005737">
    <property type="term" value="C:cytoplasm"/>
    <property type="evidence" value="ECO:0007669"/>
    <property type="project" value="UniProtKB-SubCell"/>
</dbReference>
<evidence type="ECO:0000256" key="3">
    <source>
        <dbReference type="ARBA" id="ARBA00004496"/>
    </source>
</evidence>
<evidence type="ECO:0000256" key="14">
    <source>
        <dbReference type="ARBA" id="ARBA00045552"/>
    </source>
</evidence>
<evidence type="ECO:0000256" key="16">
    <source>
        <dbReference type="ARBA" id="ARBA00049034"/>
    </source>
</evidence>
<evidence type="ECO:0000256" key="17">
    <source>
        <dbReference type="ARBA" id="ARBA00049310"/>
    </source>
</evidence>
<comment type="cofactor">
    <cofactor evidence="1">
        <name>Zn(2+)</name>
        <dbReference type="ChEBI" id="CHEBI:29105"/>
    </cofactor>
</comment>
<evidence type="ECO:0000313" key="19">
    <source>
        <dbReference type="Ensembl" id="ENSCCEP00000011479.1"/>
    </source>
</evidence>
<evidence type="ECO:0000256" key="8">
    <source>
        <dbReference type="ARBA" id="ARBA00022664"/>
    </source>
</evidence>
<feature type="domain" description="CMP/dCMP-type deaminase" evidence="18">
    <location>
        <begin position="1"/>
        <end position="117"/>
    </location>
</feature>
<dbReference type="GO" id="GO:0016554">
    <property type="term" value="P:cytidine to uridine editing"/>
    <property type="evidence" value="ECO:0007669"/>
    <property type="project" value="TreeGrafter"/>
</dbReference>
<dbReference type="Proteomes" id="UP000694410">
    <property type="component" value="Unplaced"/>
</dbReference>
<evidence type="ECO:0000256" key="6">
    <source>
        <dbReference type="ARBA" id="ARBA00014786"/>
    </source>
</evidence>
<protein>
    <recommendedName>
        <fullName evidence="6">C-&gt;U-editing enzyme APOBEC-1</fullName>
        <ecNumber evidence="5">3.5.4.36</ecNumber>
    </recommendedName>
    <alternativeName>
        <fullName evidence="13">mRNA(cytosine(6666)) deaminase 1</fullName>
    </alternativeName>
</protein>
<comment type="catalytic activity">
    <reaction evidence="16">
        <text>a cytidine in mRNA + H2O + H(+) = a uridine in mRNA + NH4(+)</text>
        <dbReference type="Rhea" id="RHEA:74355"/>
        <dbReference type="Rhea" id="RHEA-COMP:14658"/>
        <dbReference type="Rhea" id="RHEA-COMP:15145"/>
        <dbReference type="ChEBI" id="CHEBI:15377"/>
        <dbReference type="ChEBI" id="CHEBI:15378"/>
        <dbReference type="ChEBI" id="CHEBI:28938"/>
        <dbReference type="ChEBI" id="CHEBI:65315"/>
        <dbReference type="ChEBI" id="CHEBI:82748"/>
    </reaction>
    <physiologicalReaction direction="left-to-right" evidence="16">
        <dbReference type="Rhea" id="RHEA:74356"/>
    </physiologicalReaction>
</comment>
<evidence type="ECO:0000256" key="11">
    <source>
        <dbReference type="ARBA" id="ARBA00022833"/>
    </source>
</evidence>
<name>A0A8C0UMX5_CYACU</name>
<dbReference type="PROSITE" id="PS00903">
    <property type="entry name" value="CYT_DCMP_DEAMINASES_1"/>
    <property type="match status" value="1"/>
</dbReference>
<dbReference type="GO" id="GO:0005634">
    <property type="term" value="C:nucleus"/>
    <property type="evidence" value="ECO:0007669"/>
    <property type="project" value="UniProtKB-SubCell"/>
</dbReference>
<dbReference type="InterPro" id="IPR041547">
    <property type="entry name" value="APOBEC1"/>
</dbReference>
<evidence type="ECO:0000256" key="10">
    <source>
        <dbReference type="ARBA" id="ARBA00022801"/>
    </source>
</evidence>
<dbReference type="InterPro" id="IPR050610">
    <property type="entry name" value="APOBEC_Cyt_Deaminase"/>
</dbReference>
<evidence type="ECO:0000256" key="12">
    <source>
        <dbReference type="ARBA" id="ARBA00023242"/>
    </source>
</evidence>
<dbReference type="EC" id="3.5.4.36" evidence="5"/>
<comment type="subunit">
    <text evidence="15">Homodimer. Interacts with A1CF; form an mRNA editing complex. Interacts with RBM47; form an mRNA editing complex. Found in a complex with CELF2/CUGBP2 and A1CF. Interacts with HNRPAB. Interacts with SYNCRIP.</text>
</comment>
<dbReference type="GO" id="GO:0008270">
    <property type="term" value="F:zinc ion binding"/>
    <property type="evidence" value="ECO:0007669"/>
    <property type="project" value="InterPro"/>
</dbReference>
<comment type="catalytic activity">
    <reaction evidence="17">
        <text>cytidine(6666) in apoB mRNA + H2O + H(+) = uridine(6666) in apoB mRNA + NH4(+)</text>
        <dbReference type="Rhea" id="RHEA:21772"/>
        <dbReference type="Rhea" id="RHEA-COMP:13888"/>
        <dbReference type="Rhea" id="RHEA-COMP:13889"/>
        <dbReference type="ChEBI" id="CHEBI:15377"/>
        <dbReference type="ChEBI" id="CHEBI:15378"/>
        <dbReference type="ChEBI" id="CHEBI:28938"/>
        <dbReference type="ChEBI" id="CHEBI:65315"/>
        <dbReference type="ChEBI" id="CHEBI:82748"/>
        <dbReference type="EC" id="3.5.4.36"/>
    </reaction>
    <physiologicalReaction direction="left-to-right" evidence="17">
        <dbReference type="Rhea" id="RHEA:21773"/>
    </physiologicalReaction>
</comment>